<keyword evidence="2" id="KW-1185">Reference proteome</keyword>
<evidence type="ECO:0000313" key="1">
    <source>
        <dbReference type="EMBL" id="KAI3816822.1"/>
    </source>
</evidence>
<reference evidence="2" key="1">
    <citation type="journal article" date="2022" name="Mol. Ecol. Resour.">
        <title>The genomes of chicory, endive, great burdock and yacon provide insights into Asteraceae palaeo-polyploidization history and plant inulin production.</title>
        <authorList>
            <person name="Fan W."/>
            <person name="Wang S."/>
            <person name="Wang H."/>
            <person name="Wang A."/>
            <person name="Jiang F."/>
            <person name="Liu H."/>
            <person name="Zhao H."/>
            <person name="Xu D."/>
            <person name="Zhang Y."/>
        </authorList>
    </citation>
    <scope>NUCLEOTIDE SEQUENCE [LARGE SCALE GENOMIC DNA]</scope>
    <source>
        <strain evidence="2">cv. Yunnan</strain>
    </source>
</reference>
<protein>
    <submittedName>
        <fullName evidence="1">Uncharacterized protein</fullName>
    </submittedName>
</protein>
<dbReference type="Proteomes" id="UP001056120">
    <property type="component" value="Linkage Group LG05"/>
</dbReference>
<evidence type="ECO:0000313" key="2">
    <source>
        <dbReference type="Proteomes" id="UP001056120"/>
    </source>
</evidence>
<dbReference type="EMBL" id="CM042022">
    <property type="protein sequence ID" value="KAI3816822.1"/>
    <property type="molecule type" value="Genomic_DNA"/>
</dbReference>
<name>A0ACB9JC27_9ASTR</name>
<comment type="caution">
    <text evidence="1">The sequence shown here is derived from an EMBL/GenBank/DDBJ whole genome shotgun (WGS) entry which is preliminary data.</text>
</comment>
<reference evidence="1 2" key="2">
    <citation type="journal article" date="2022" name="Mol. Ecol. Resour.">
        <title>The genomes of chicory, endive, great burdock and yacon provide insights into Asteraceae paleo-polyploidization history and plant inulin production.</title>
        <authorList>
            <person name="Fan W."/>
            <person name="Wang S."/>
            <person name="Wang H."/>
            <person name="Wang A."/>
            <person name="Jiang F."/>
            <person name="Liu H."/>
            <person name="Zhao H."/>
            <person name="Xu D."/>
            <person name="Zhang Y."/>
        </authorList>
    </citation>
    <scope>NUCLEOTIDE SEQUENCE [LARGE SCALE GENOMIC DNA]</scope>
    <source>
        <strain evidence="2">cv. Yunnan</strain>
        <tissue evidence="1">Leaves</tissue>
    </source>
</reference>
<accession>A0ACB9JC27</accession>
<sequence length="159" mass="18179">MLKEFLFRSCPIPRLYSKNQTQKMNLSLKILIALSFLLSSSSSLESPNHQTNCLNPFLQHKNCSIKDYILRLANQVETGDWIKNIRREIHEYPELAFEEIKTSLVIRRELEKMSIGYRWPVAKTGVVAMTGSGLSPFVALRADMDALPIQVSFASLDYI</sequence>
<organism evidence="1 2">
    <name type="scientific">Smallanthus sonchifolius</name>
    <dbReference type="NCBI Taxonomy" id="185202"/>
    <lineage>
        <taxon>Eukaryota</taxon>
        <taxon>Viridiplantae</taxon>
        <taxon>Streptophyta</taxon>
        <taxon>Embryophyta</taxon>
        <taxon>Tracheophyta</taxon>
        <taxon>Spermatophyta</taxon>
        <taxon>Magnoliopsida</taxon>
        <taxon>eudicotyledons</taxon>
        <taxon>Gunneridae</taxon>
        <taxon>Pentapetalae</taxon>
        <taxon>asterids</taxon>
        <taxon>campanulids</taxon>
        <taxon>Asterales</taxon>
        <taxon>Asteraceae</taxon>
        <taxon>Asteroideae</taxon>
        <taxon>Heliantheae alliance</taxon>
        <taxon>Millerieae</taxon>
        <taxon>Smallanthus</taxon>
    </lineage>
</organism>
<proteinExistence type="predicted"/>
<gene>
    <name evidence="1" type="ORF">L1987_16527</name>
</gene>